<dbReference type="InterPro" id="IPR052734">
    <property type="entry name" value="Nod_factor_acetyltransferase"/>
</dbReference>
<protein>
    <submittedName>
        <fullName evidence="4">Fucose 4-O-acetylase</fullName>
    </submittedName>
</protein>
<dbReference type="PANTHER" id="PTHR37312:SF1">
    <property type="entry name" value="MEMBRANE-BOUND ACYLTRANSFERASE YKRP-RELATED"/>
    <property type="match status" value="1"/>
</dbReference>
<evidence type="ECO:0000256" key="2">
    <source>
        <dbReference type="SAM" id="Phobius"/>
    </source>
</evidence>
<dbReference type="GO" id="GO:0016747">
    <property type="term" value="F:acyltransferase activity, transferring groups other than amino-acyl groups"/>
    <property type="evidence" value="ECO:0007669"/>
    <property type="project" value="InterPro"/>
</dbReference>
<evidence type="ECO:0000313" key="4">
    <source>
        <dbReference type="EMBL" id="SEP58983.1"/>
    </source>
</evidence>
<dbReference type="Pfam" id="PF01757">
    <property type="entry name" value="Acyl_transf_3"/>
    <property type="match status" value="1"/>
</dbReference>
<feature type="transmembrane region" description="Helical" evidence="2">
    <location>
        <begin position="258"/>
        <end position="283"/>
    </location>
</feature>
<keyword evidence="2" id="KW-0812">Transmembrane</keyword>
<evidence type="ECO:0000256" key="1">
    <source>
        <dbReference type="SAM" id="MobiDB-lite"/>
    </source>
</evidence>
<proteinExistence type="predicted"/>
<dbReference type="EMBL" id="FOET01000001">
    <property type="protein sequence ID" value="SEP58983.1"/>
    <property type="molecule type" value="Genomic_DNA"/>
</dbReference>
<feature type="domain" description="Acyltransferase 3" evidence="3">
    <location>
        <begin position="42"/>
        <end position="344"/>
    </location>
</feature>
<sequence length="383" mass="42349">MSQVSPAVASPNTPGRPDASTASDTPDTPGAEGGRRSRERDAFFDNAKFLAIVLVVVGHSWEGLRDGSRAVAAGYLLLYAFHMPAFTIVSGHFSRSFSFRPRQIRRLVTGVAVPYVVFETALNLFRAWNTGEEPRITLLHPWYLTWFLMALFIWRLTAPLWRALRYPFTVSVVLAAAATASPDIGGDLALQRVLQYLPFFVLGLRLERRHFEALRDRRLRLLAPAVLALGALAAYWTVPRMNPDWFYHRYAAQELGAPGWAGVLMTLGMLGCSLLLSAAFLSLTPSRRTWFTALGAGTLYAYLLHGFLAKGAHYWDWYEGGFVNSAPGVLLVTAVAAAVAVALTTPPVVRAFRWAMEPRLEWFFAPEPPARAGRDRRTAAPGA</sequence>
<evidence type="ECO:0000313" key="5">
    <source>
        <dbReference type="Proteomes" id="UP000199055"/>
    </source>
</evidence>
<feature type="transmembrane region" description="Helical" evidence="2">
    <location>
        <begin position="107"/>
        <end position="128"/>
    </location>
</feature>
<keyword evidence="2" id="KW-1133">Transmembrane helix</keyword>
<dbReference type="Proteomes" id="UP000199055">
    <property type="component" value="Unassembled WGS sequence"/>
</dbReference>
<feature type="transmembrane region" description="Helical" evidence="2">
    <location>
        <begin position="290"/>
        <end position="308"/>
    </location>
</feature>
<organism evidence="4 5">
    <name type="scientific">Streptomyces radiopugnans</name>
    <dbReference type="NCBI Taxonomy" id="403935"/>
    <lineage>
        <taxon>Bacteria</taxon>
        <taxon>Bacillati</taxon>
        <taxon>Actinomycetota</taxon>
        <taxon>Actinomycetes</taxon>
        <taxon>Kitasatosporales</taxon>
        <taxon>Streptomycetaceae</taxon>
        <taxon>Streptomyces</taxon>
    </lineage>
</organism>
<keyword evidence="5" id="KW-1185">Reference proteome</keyword>
<dbReference type="InterPro" id="IPR002656">
    <property type="entry name" value="Acyl_transf_3_dom"/>
</dbReference>
<feature type="region of interest" description="Disordered" evidence="1">
    <location>
        <begin position="1"/>
        <end position="37"/>
    </location>
</feature>
<feature type="transmembrane region" description="Helical" evidence="2">
    <location>
        <begin position="140"/>
        <end position="157"/>
    </location>
</feature>
<gene>
    <name evidence="4" type="ORF">SAMN05216481_101288</name>
</gene>
<feature type="transmembrane region" description="Helical" evidence="2">
    <location>
        <begin position="219"/>
        <end position="238"/>
    </location>
</feature>
<feature type="transmembrane region" description="Helical" evidence="2">
    <location>
        <begin position="73"/>
        <end position="95"/>
    </location>
</feature>
<feature type="transmembrane region" description="Helical" evidence="2">
    <location>
        <begin position="43"/>
        <end position="61"/>
    </location>
</feature>
<reference evidence="4 5" key="1">
    <citation type="submission" date="2016-10" db="EMBL/GenBank/DDBJ databases">
        <authorList>
            <person name="de Groot N.N."/>
        </authorList>
    </citation>
    <scope>NUCLEOTIDE SEQUENCE [LARGE SCALE GENOMIC DNA]</scope>
    <source>
        <strain evidence="4 5">CGMCC 4.3519</strain>
    </source>
</reference>
<feature type="compositionally biased region" description="Polar residues" evidence="1">
    <location>
        <begin position="1"/>
        <end position="13"/>
    </location>
</feature>
<dbReference type="STRING" id="403935.SAMN05216481_101288"/>
<feature type="transmembrane region" description="Helical" evidence="2">
    <location>
        <begin position="328"/>
        <end position="349"/>
    </location>
</feature>
<dbReference type="PANTHER" id="PTHR37312">
    <property type="entry name" value="MEMBRANE-BOUND ACYLTRANSFERASE YKRP-RELATED"/>
    <property type="match status" value="1"/>
</dbReference>
<name>A0A1H8Z3Q5_9ACTN</name>
<evidence type="ECO:0000259" key="3">
    <source>
        <dbReference type="Pfam" id="PF01757"/>
    </source>
</evidence>
<dbReference type="AlphaFoldDB" id="A0A1H8Z3Q5"/>
<accession>A0A1H8Z3Q5</accession>
<keyword evidence="2" id="KW-0472">Membrane</keyword>